<dbReference type="GO" id="GO:0016779">
    <property type="term" value="F:nucleotidyltransferase activity"/>
    <property type="evidence" value="ECO:0007669"/>
    <property type="project" value="UniProtKB-KW"/>
</dbReference>
<dbReference type="InterPro" id="IPR048903">
    <property type="entry name" value="MdcG_N"/>
</dbReference>
<dbReference type="NCBIfam" id="NF002332">
    <property type="entry name" value="PRK01293.1"/>
    <property type="match status" value="1"/>
</dbReference>
<evidence type="ECO:0000259" key="4">
    <source>
        <dbReference type="Pfam" id="PF20866"/>
    </source>
</evidence>
<name>A0A2V2ZWK7_9BACI</name>
<sequence length="213" mass="23368">MVIDPHDLVEIDTKNLISHTPIPDWAIESLSVAPYVVVRRANAPSGQIAIGIRGKSRGERFPAFLPEHAIIRQLKPEHLTGKHLLKYRQSPVFESLEIAGEILDRYNLVWGPGGSAGFELASGVETVTAKSDLDLIVRAINPLPINIAVKILSELQRCPAKADVQVEIAEGAFSLVEYAKNSFPILLKTQYGPLLIENPWVNSLATSNFACEI</sequence>
<comment type="caution">
    <text evidence="5">The sequence shown here is derived from an EMBL/GenBank/DDBJ whole genome shotgun (WGS) entry which is preliminary data.</text>
</comment>
<proteinExistence type="predicted"/>
<reference evidence="5 6" key="1">
    <citation type="submission" date="2018-05" db="EMBL/GenBank/DDBJ databases">
        <title>Freshwater and sediment microbial communities from various areas in North America, analyzing microbe dynamics in response to fracking.</title>
        <authorList>
            <person name="Lamendella R."/>
        </authorList>
    </citation>
    <scope>NUCLEOTIDE SEQUENCE [LARGE SCALE GENOMIC DNA]</scope>
    <source>
        <strain evidence="5 6">15_TX</strain>
    </source>
</reference>
<gene>
    <name evidence="5" type="ORF">DFO73_106153</name>
</gene>
<protein>
    <submittedName>
        <fullName evidence="5">Phosphoribosyl-dephospho-CoA transferase</fullName>
    </submittedName>
</protein>
<evidence type="ECO:0000313" key="6">
    <source>
        <dbReference type="Proteomes" id="UP000247150"/>
    </source>
</evidence>
<keyword evidence="1 5" id="KW-0808">Transferase</keyword>
<evidence type="ECO:0000313" key="5">
    <source>
        <dbReference type="EMBL" id="PWW28337.1"/>
    </source>
</evidence>
<evidence type="ECO:0000256" key="1">
    <source>
        <dbReference type="ARBA" id="ARBA00022679"/>
    </source>
</evidence>
<dbReference type="Pfam" id="PF10620">
    <property type="entry name" value="MdcG"/>
    <property type="match status" value="1"/>
</dbReference>
<organism evidence="5 6">
    <name type="scientific">Cytobacillus oceanisediminis</name>
    <dbReference type="NCBI Taxonomy" id="665099"/>
    <lineage>
        <taxon>Bacteria</taxon>
        <taxon>Bacillati</taxon>
        <taxon>Bacillota</taxon>
        <taxon>Bacilli</taxon>
        <taxon>Bacillales</taxon>
        <taxon>Bacillaceae</taxon>
        <taxon>Cytobacillus</taxon>
    </lineage>
</organism>
<dbReference type="InterPro" id="IPR017557">
    <property type="entry name" value="Holo-ACP_synthase"/>
</dbReference>
<dbReference type="OrthoDB" id="1275217at2"/>
<evidence type="ECO:0000259" key="3">
    <source>
        <dbReference type="Pfam" id="PF10620"/>
    </source>
</evidence>
<feature type="domain" description="Phosphoribosyl-dephospho-CoA transferase MdcG N-terminal" evidence="4">
    <location>
        <begin position="5"/>
        <end position="76"/>
    </location>
</feature>
<keyword evidence="2" id="KW-0548">Nucleotidyltransferase</keyword>
<dbReference type="AlphaFoldDB" id="A0A2V2ZWK7"/>
<dbReference type="InterPro" id="IPR049180">
    <property type="entry name" value="MdcG_C"/>
</dbReference>
<dbReference type="Pfam" id="PF20866">
    <property type="entry name" value="MdcG_N"/>
    <property type="match status" value="1"/>
</dbReference>
<dbReference type="NCBIfam" id="TIGR03135">
    <property type="entry name" value="malonate_mdcG"/>
    <property type="match status" value="1"/>
</dbReference>
<dbReference type="EMBL" id="QGTW01000006">
    <property type="protein sequence ID" value="PWW28337.1"/>
    <property type="molecule type" value="Genomic_DNA"/>
</dbReference>
<dbReference type="RefSeq" id="WP_110065193.1">
    <property type="nucleotide sequence ID" value="NZ_QGTW01000006.1"/>
</dbReference>
<feature type="domain" description="Phosphoribosyl-dephospho-CoA transferase MdcG C-terminal" evidence="3">
    <location>
        <begin position="87"/>
        <end position="199"/>
    </location>
</feature>
<accession>A0A2V2ZWK7</accession>
<dbReference type="Proteomes" id="UP000247150">
    <property type="component" value="Unassembled WGS sequence"/>
</dbReference>
<evidence type="ECO:0000256" key="2">
    <source>
        <dbReference type="ARBA" id="ARBA00022695"/>
    </source>
</evidence>